<comment type="caution">
    <text evidence="1">The sequence shown here is derived from an EMBL/GenBank/DDBJ whole genome shotgun (WGS) entry which is preliminary data.</text>
</comment>
<protein>
    <submittedName>
        <fullName evidence="1">Uncharacterized protein</fullName>
    </submittedName>
</protein>
<dbReference type="Proteomes" id="UP000679725">
    <property type="component" value="Unassembled WGS sequence"/>
</dbReference>
<gene>
    <name evidence="1" type="ORF">DYBT9623_00701</name>
</gene>
<name>A0ABM8UKH4_9BACT</name>
<dbReference type="RefSeq" id="WP_215232099.1">
    <property type="nucleotide sequence ID" value="NZ_CAJRAU010000001.1"/>
</dbReference>
<sequence>MSPKVTNMISRWILRYDPVFMVYSALIESVEEDSFHHGVELAEEIMDRGAPWSIALMILRSEKIKKGICGIKDEECCPVDLLEYLKDALAELETKIEKAWVISNN</sequence>
<evidence type="ECO:0000313" key="1">
    <source>
        <dbReference type="EMBL" id="CAG5067973.1"/>
    </source>
</evidence>
<accession>A0ABM8UKH4</accession>
<organism evidence="1 2">
    <name type="scientific">Dyadobacter linearis</name>
    <dbReference type="NCBI Taxonomy" id="2823330"/>
    <lineage>
        <taxon>Bacteria</taxon>
        <taxon>Pseudomonadati</taxon>
        <taxon>Bacteroidota</taxon>
        <taxon>Cytophagia</taxon>
        <taxon>Cytophagales</taxon>
        <taxon>Spirosomataceae</taxon>
        <taxon>Dyadobacter</taxon>
    </lineage>
</organism>
<reference evidence="1 2" key="1">
    <citation type="submission" date="2021-04" db="EMBL/GenBank/DDBJ databases">
        <authorList>
            <person name="Rodrigo-Torres L."/>
            <person name="Arahal R. D."/>
            <person name="Lucena T."/>
        </authorList>
    </citation>
    <scope>NUCLEOTIDE SEQUENCE [LARGE SCALE GENOMIC DNA]</scope>
    <source>
        <strain evidence="1 2">CECT 9623</strain>
    </source>
</reference>
<evidence type="ECO:0000313" key="2">
    <source>
        <dbReference type="Proteomes" id="UP000679725"/>
    </source>
</evidence>
<dbReference type="EMBL" id="CAJRAU010000001">
    <property type="protein sequence ID" value="CAG5067973.1"/>
    <property type="molecule type" value="Genomic_DNA"/>
</dbReference>
<keyword evidence="2" id="KW-1185">Reference proteome</keyword>
<proteinExistence type="predicted"/>